<sequence length="274" mass="29964">MPPPIGLIINLLRDPQVSNKAILNFVVQQLEAIGYTKILSAILGAAMVGVSSGIKIPQIKKIVSPSKLEQRVSLASGLSRDSVRLETLAQFIHVTYNKQEGNAFVNYGESLMVALQNIALLLLLEYYRLRKEESTLNVLGEKAKRREALKALVRPATQILALVFLITRVAPRRLISTLQVSIIPLGIAGKFAQIRRNARLQSTASLSHVTVGANVIGSLIRVFTTLSSYKKGRGRDKVLLAGYSASFVMNAILAGQMIQYKGEAEGNQKTEKVE</sequence>
<keyword evidence="3 4" id="KW-0472">Membrane</keyword>
<protein>
    <submittedName>
        <fullName evidence="5">Cation-transporting ATPase</fullName>
    </submittedName>
</protein>
<organism evidence="5 6">
    <name type="scientific">Clavispora lusitaniae</name>
    <name type="common">Candida lusitaniae</name>
    <dbReference type="NCBI Taxonomy" id="36911"/>
    <lineage>
        <taxon>Eukaryota</taxon>
        <taxon>Fungi</taxon>
        <taxon>Dikarya</taxon>
        <taxon>Ascomycota</taxon>
        <taxon>Saccharomycotina</taxon>
        <taxon>Pichiomycetes</taxon>
        <taxon>Metschnikowiaceae</taxon>
        <taxon>Clavispora</taxon>
    </lineage>
</organism>
<dbReference type="PANTHER" id="PTHR12226:SF2">
    <property type="entry name" value="MANNOSE-P-DOLICHOL UTILIZATION DEFECT 1 PROTEIN"/>
    <property type="match status" value="1"/>
</dbReference>
<proteinExistence type="predicted"/>
<evidence type="ECO:0000256" key="2">
    <source>
        <dbReference type="ARBA" id="ARBA00022737"/>
    </source>
</evidence>
<keyword evidence="2" id="KW-0677">Repeat</keyword>
<keyword evidence="3 4" id="KW-1133">Transmembrane helix</keyword>
<dbReference type="GO" id="GO:0016020">
    <property type="term" value="C:membrane"/>
    <property type="evidence" value="ECO:0007669"/>
    <property type="project" value="UniProtKB-SubCell"/>
</dbReference>
<reference evidence="5 6" key="1">
    <citation type="submission" date="2017-04" db="EMBL/GenBank/DDBJ databases">
        <title>Draft genome of the yeast Clavispora lusitaniae type strain CBS 6936.</title>
        <authorList>
            <person name="Durrens P."/>
            <person name="Klopp C."/>
            <person name="Biteau N."/>
            <person name="Fitton-Ouhabi V."/>
            <person name="Dementhon K."/>
            <person name="Accoceberry I."/>
            <person name="Sherman D.J."/>
            <person name="Noel T."/>
        </authorList>
    </citation>
    <scope>NUCLEOTIDE SEQUENCE [LARGE SCALE GENOMIC DNA]</scope>
    <source>
        <strain evidence="5 6">CBS 6936</strain>
    </source>
</reference>
<evidence type="ECO:0000313" key="5">
    <source>
        <dbReference type="EMBL" id="OVF10582.1"/>
    </source>
</evidence>
<evidence type="ECO:0000256" key="1">
    <source>
        <dbReference type="ARBA" id="ARBA00022448"/>
    </source>
</evidence>
<gene>
    <name evidence="5" type="ORF">A9F13_02g04147</name>
</gene>
<feature type="transmembrane region" description="Helical" evidence="4">
    <location>
        <begin position="238"/>
        <end position="258"/>
    </location>
</feature>
<comment type="caution">
    <text evidence="5">The sequence shown here is derived from an EMBL/GenBank/DDBJ whole genome shotgun (WGS) entry which is preliminary data.</text>
</comment>
<dbReference type="PIRSF" id="PIRSF023381">
    <property type="entry name" value="MannP-dilichol_defect-1p"/>
    <property type="match status" value="1"/>
</dbReference>
<evidence type="ECO:0000313" key="6">
    <source>
        <dbReference type="Proteomes" id="UP000195602"/>
    </source>
</evidence>
<dbReference type="PANTHER" id="PTHR12226">
    <property type="entry name" value="MANNOSE-P-DOLICHOL UTILIZATION DEFECT 1 LEC35 -RELATED"/>
    <property type="match status" value="1"/>
</dbReference>
<accession>A0AA91Q3T8</accession>
<keyword evidence="3 4" id="KW-0812">Transmembrane</keyword>
<dbReference type="EMBL" id="LYUB02000002">
    <property type="protein sequence ID" value="OVF10582.1"/>
    <property type="molecule type" value="Genomic_DNA"/>
</dbReference>
<evidence type="ECO:0000256" key="3">
    <source>
        <dbReference type="PIRNR" id="PIRNR023381"/>
    </source>
</evidence>
<comment type="subcellular location">
    <subcellularLocation>
        <location evidence="3">Membrane</location>
        <topology evidence="3">Multi-pass membrane protein</topology>
    </subcellularLocation>
</comment>
<evidence type="ECO:0000256" key="4">
    <source>
        <dbReference type="SAM" id="Phobius"/>
    </source>
</evidence>
<dbReference type="Proteomes" id="UP000195602">
    <property type="component" value="Unassembled WGS sequence"/>
</dbReference>
<dbReference type="InterPro" id="IPR016817">
    <property type="entry name" value="MannP-dilichol_defect-1"/>
</dbReference>
<keyword evidence="1" id="KW-0813">Transport</keyword>
<name>A0AA91Q3T8_CLALS</name>
<dbReference type="AlphaFoldDB" id="A0AA91Q3T8"/>
<dbReference type="KEGG" id="clus:A9F13_02g04147"/>